<comment type="caution">
    <text evidence="6">The sequence shown here is derived from an EMBL/GenBank/DDBJ whole genome shotgun (WGS) entry which is preliminary data.</text>
</comment>
<evidence type="ECO:0000313" key="7">
    <source>
        <dbReference type="Proteomes" id="UP000285324"/>
    </source>
</evidence>
<evidence type="ECO:0000256" key="1">
    <source>
        <dbReference type="ARBA" id="ARBA00009437"/>
    </source>
</evidence>
<dbReference type="PROSITE" id="PS50931">
    <property type="entry name" value="HTH_LYSR"/>
    <property type="match status" value="1"/>
</dbReference>
<dbReference type="InterPro" id="IPR036388">
    <property type="entry name" value="WH-like_DNA-bd_sf"/>
</dbReference>
<keyword evidence="2" id="KW-0805">Transcription regulation</keyword>
<dbReference type="GO" id="GO:0003700">
    <property type="term" value="F:DNA-binding transcription factor activity"/>
    <property type="evidence" value="ECO:0007669"/>
    <property type="project" value="InterPro"/>
</dbReference>
<accession>A0A424W9J6</accession>
<evidence type="ECO:0000256" key="4">
    <source>
        <dbReference type="ARBA" id="ARBA00023163"/>
    </source>
</evidence>
<dbReference type="Pfam" id="PF03466">
    <property type="entry name" value="LysR_substrate"/>
    <property type="match status" value="1"/>
</dbReference>
<dbReference type="EMBL" id="QVXO01000034">
    <property type="protein sequence ID" value="RPJ89861.1"/>
    <property type="molecule type" value="Genomic_DNA"/>
</dbReference>
<dbReference type="InterPro" id="IPR005119">
    <property type="entry name" value="LysR_subst-bd"/>
</dbReference>
<evidence type="ECO:0000313" key="6">
    <source>
        <dbReference type="EMBL" id="RPJ89861.1"/>
    </source>
</evidence>
<feature type="domain" description="HTH lysR-type" evidence="5">
    <location>
        <begin position="1"/>
        <end position="59"/>
    </location>
</feature>
<name>A0A424W9J6_ALCXX</name>
<dbReference type="AlphaFoldDB" id="A0A424W9J6"/>
<dbReference type="Gene3D" id="3.40.190.10">
    <property type="entry name" value="Periplasmic binding protein-like II"/>
    <property type="match status" value="2"/>
</dbReference>
<dbReference type="SUPFAM" id="SSF46785">
    <property type="entry name" value="Winged helix' DNA-binding domain"/>
    <property type="match status" value="1"/>
</dbReference>
<dbReference type="Pfam" id="PF00126">
    <property type="entry name" value="HTH_1"/>
    <property type="match status" value="1"/>
</dbReference>
<dbReference type="OrthoDB" id="9803735at2"/>
<dbReference type="Gene3D" id="1.10.10.10">
    <property type="entry name" value="Winged helix-like DNA-binding domain superfamily/Winged helix DNA-binding domain"/>
    <property type="match status" value="1"/>
</dbReference>
<dbReference type="PANTHER" id="PTHR30126:SF77">
    <property type="entry name" value="TRANSCRIPTIONAL REGULATORY PROTEIN"/>
    <property type="match status" value="1"/>
</dbReference>
<dbReference type="PRINTS" id="PR00039">
    <property type="entry name" value="HTHLYSR"/>
</dbReference>
<keyword evidence="3" id="KW-0238">DNA-binding</keyword>
<gene>
    <name evidence="6" type="ORF">DY367_20470</name>
</gene>
<keyword evidence="4" id="KW-0804">Transcription</keyword>
<dbReference type="InterPro" id="IPR036390">
    <property type="entry name" value="WH_DNA-bd_sf"/>
</dbReference>
<dbReference type="CDD" id="cd05466">
    <property type="entry name" value="PBP2_LTTR_substrate"/>
    <property type="match status" value="1"/>
</dbReference>
<reference evidence="6 7" key="1">
    <citation type="submission" date="2018-08" db="EMBL/GenBank/DDBJ databases">
        <title>Achromobacter xylosoxidans Genome sequencing and assembly.</title>
        <authorList>
            <person name="Wang R."/>
            <person name="Rensing C."/>
            <person name="Li Y."/>
        </authorList>
    </citation>
    <scope>NUCLEOTIDE SEQUENCE [LARGE SCALE GENOMIC DNA]</scope>
    <source>
        <strain evidence="6 7">GD003A</strain>
    </source>
</reference>
<organism evidence="6 7">
    <name type="scientific">Alcaligenes xylosoxydans xylosoxydans</name>
    <name type="common">Achromobacter xylosoxidans</name>
    <dbReference type="NCBI Taxonomy" id="85698"/>
    <lineage>
        <taxon>Bacteria</taxon>
        <taxon>Pseudomonadati</taxon>
        <taxon>Pseudomonadota</taxon>
        <taxon>Betaproteobacteria</taxon>
        <taxon>Burkholderiales</taxon>
        <taxon>Alcaligenaceae</taxon>
        <taxon>Achromobacter</taxon>
    </lineage>
</organism>
<evidence type="ECO:0000256" key="2">
    <source>
        <dbReference type="ARBA" id="ARBA00023015"/>
    </source>
</evidence>
<comment type="similarity">
    <text evidence="1">Belongs to the LysR transcriptional regulatory family.</text>
</comment>
<dbReference type="RefSeq" id="WP_059377405.1">
    <property type="nucleotide sequence ID" value="NZ_CP061008.1"/>
</dbReference>
<protein>
    <submittedName>
        <fullName evidence="6">LysR family transcriptional regulator</fullName>
    </submittedName>
</protein>
<dbReference type="Proteomes" id="UP000285324">
    <property type="component" value="Unassembled WGS sequence"/>
</dbReference>
<dbReference type="PANTHER" id="PTHR30126">
    <property type="entry name" value="HTH-TYPE TRANSCRIPTIONAL REGULATOR"/>
    <property type="match status" value="1"/>
</dbReference>
<dbReference type="SUPFAM" id="SSF53850">
    <property type="entry name" value="Periplasmic binding protein-like II"/>
    <property type="match status" value="1"/>
</dbReference>
<evidence type="ECO:0000256" key="3">
    <source>
        <dbReference type="ARBA" id="ARBA00023125"/>
    </source>
</evidence>
<proteinExistence type="inferred from homology"/>
<sequence>MNLRFLETFVRAARLKKMTLAAEELHASQAAISARIAAFEEELGVRVFVREKGKQLSLTPIGAEMLGPAEELLAHARAFTSRFATTDVRLTQISIGMSGTVAEAILEPMAAALCRQWPNVTVHLQSLTSTDIRQQLREGTLDIGLLLGSIEEPMVVNRQLLELDYVWVCSPSLMRGDVEPSVNHLKRLPLLSYPVDSLLYSAIASYFSSPQMQGFKLIVLRSLSVMLRLAVAGAGYAVLPIELIRGELDSGKLVRLPFSMPFPKQTYFAAYVDQPSIPLRAAMVDCICEVARLVSDGMANGPTLAA</sequence>
<evidence type="ECO:0000259" key="5">
    <source>
        <dbReference type="PROSITE" id="PS50931"/>
    </source>
</evidence>
<dbReference type="InterPro" id="IPR000847">
    <property type="entry name" value="LysR_HTH_N"/>
</dbReference>
<dbReference type="GO" id="GO:0000976">
    <property type="term" value="F:transcription cis-regulatory region binding"/>
    <property type="evidence" value="ECO:0007669"/>
    <property type="project" value="TreeGrafter"/>
</dbReference>